<gene>
    <name evidence="2" type="ORF">T440DRAFT_527987</name>
</gene>
<evidence type="ECO:0000256" key="1">
    <source>
        <dbReference type="SAM" id="MobiDB-lite"/>
    </source>
</evidence>
<feature type="compositionally biased region" description="Polar residues" evidence="1">
    <location>
        <begin position="10"/>
        <end position="20"/>
    </location>
</feature>
<feature type="compositionally biased region" description="Basic residues" evidence="1">
    <location>
        <begin position="37"/>
        <end position="46"/>
    </location>
</feature>
<feature type="region of interest" description="Disordered" evidence="1">
    <location>
        <begin position="1"/>
        <end position="122"/>
    </location>
</feature>
<accession>A0A6A7BA70</accession>
<dbReference type="EMBL" id="MU006301">
    <property type="protein sequence ID" value="KAF2851637.1"/>
    <property type="molecule type" value="Genomic_DNA"/>
</dbReference>
<reference evidence="2" key="1">
    <citation type="submission" date="2020-01" db="EMBL/GenBank/DDBJ databases">
        <authorList>
            <consortium name="DOE Joint Genome Institute"/>
            <person name="Haridas S."/>
            <person name="Albert R."/>
            <person name="Binder M."/>
            <person name="Bloem J."/>
            <person name="Labutti K."/>
            <person name="Salamov A."/>
            <person name="Andreopoulos B."/>
            <person name="Baker S.E."/>
            <person name="Barry K."/>
            <person name="Bills G."/>
            <person name="Bluhm B.H."/>
            <person name="Cannon C."/>
            <person name="Castanera R."/>
            <person name="Culley D.E."/>
            <person name="Daum C."/>
            <person name="Ezra D."/>
            <person name="Gonzalez J.B."/>
            <person name="Henrissat B."/>
            <person name="Kuo A."/>
            <person name="Liang C."/>
            <person name="Lipzen A."/>
            <person name="Lutzoni F."/>
            <person name="Magnuson J."/>
            <person name="Mondo S."/>
            <person name="Nolan M."/>
            <person name="Ohm R."/>
            <person name="Pangilinan J."/>
            <person name="Park H.-J."/>
            <person name="Ramirez L."/>
            <person name="Alfaro M."/>
            <person name="Sun H."/>
            <person name="Tritt A."/>
            <person name="Yoshinaga Y."/>
            <person name="Zwiers L.-H."/>
            <person name="Turgeon B.G."/>
            <person name="Goodwin S.B."/>
            <person name="Spatafora J.W."/>
            <person name="Crous P.W."/>
            <person name="Grigoriev I.V."/>
        </authorList>
    </citation>
    <scope>NUCLEOTIDE SEQUENCE</scope>
    <source>
        <strain evidence="2">IPT5</strain>
    </source>
</reference>
<feature type="compositionally biased region" description="Basic residues" evidence="1">
    <location>
        <begin position="76"/>
        <end position="104"/>
    </location>
</feature>
<proteinExistence type="predicted"/>
<organism evidence="2 3">
    <name type="scientific">Plenodomus tracheiphilus IPT5</name>
    <dbReference type="NCBI Taxonomy" id="1408161"/>
    <lineage>
        <taxon>Eukaryota</taxon>
        <taxon>Fungi</taxon>
        <taxon>Dikarya</taxon>
        <taxon>Ascomycota</taxon>
        <taxon>Pezizomycotina</taxon>
        <taxon>Dothideomycetes</taxon>
        <taxon>Pleosporomycetidae</taxon>
        <taxon>Pleosporales</taxon>
        <taxon>Pleosporineae</taxon>
        <taxon>Leptosphaeriaceae</taxon>
        <taxon>Plenodomus</taxon>
    </lineage>
</organism>
<name>A0A6A7BA70_9PLEO</name>
<dbReference type="Proteomes" id="UP000799423">
    <property type="component" value="Unassembled WGS sequence"/>
</dbReference>
<sequence>MVSAPFARTLPTSQHTTSPHTLHPTFPNTPPSLSPRRISHPSTRRRHDNDTCLTSPAQHRPDLKTYGNIVQAGQVSKKKKKKEKKKKKKKKKNTAGHPSPKKRKGGMEDPGEPPVKKRKGDA</sequence>
<evidence type="ECO:0000313" key="3">
    <source>
        <dbReference type="Proteomes" id="UP000799423"/>
    </source>
</evidence>
<keyword evidence="3" id="KW-1185">Reference proteome</keyword>
<dbReference type="AlphaFoldDB" id="A0A6A7BA70"/>
<evidence type="ECO:0000313" key="2">
    <source>
        <dbReference type="EMBL" id="KAF2851637.1"/>
    </source>
</evidence>
<protein>
    <submittedName>
        <fullName evidence="2">Uncharacterized protein</fullName>
    </submittedName>
</protein>